<evidence type="ECO:0000313" key="1">
    <source>
        <dbReference type="EMBL" id="MFH6770612.1"/>
    </source>
</evidence>
<dbReference type="Proteomes" id="UP001610100">
    <property type="component" value="Unassembled WGS sequence"/>
</dbReference>
<dbReference type="RefSeq" id="WP_344738971.1">
    <property type="nucleotide sequence ID" value="NZ_BAABAY010000001.1"/>
</dbReference>
<gene>
    <name evidence="1" type="ORF">V8G58_01600</name>
</gene>
<proteinExistence type="predicted"/>
<protein>
    <submittedName>
        <fullName evidence="1">Uncharacterized protein</fullName>
    </submittedName>
</protein>
<dbReference type="EMBL" id="JBAWKB010000001">
    <property type="protein sequence ID" value="MFH6770612.1"/>
    <property type="molecule type" value="Genomic_DNA"/>
</dbReference>
<sequence length="69" mass="8203">MEQKELNILNEISNLTRTIEEEYPELEKYLDESRSTLPKDNANPKVSIKELQNYRDSLQNMIAKYREKG</sequence>
<reference evidence="1 2" key="1">
    <citation type="submission" date="2024-02" db="EMBL/GenBank/DDBJ databases">
        <title>A Gaetbulibacter species isolated from tidal flats and genomic insights of their niches.</title>
        <authorList>
            <person name="Ye Y."/>
        </authorList>
    </citation>
    <scope>NUCLEOTIDE SEQUENCE [LARGE SCALE GENOMIC DNA]</scope>
    <source>
        <strain evidence="1 2">KYW382</strain>
    </source>
</reference>
<accession>A0ABW7MXX5</accession>
<organism evidence="1 2">
    <name type="scientific">Gaetbulibacter aestuarii</name>
    <dbReference type="NCBI Taxonomy" id="1502358"/>
    <lineage>
        <taxon>Bacteria</taxon>
        <taxon>Pseudomonadati</taxon>
        <taxon>Bacteroidota</taxon>
        <taxon>Flavobacteriia</taxon>
        <taxon>Flavobacteriales</taxon>
        <taxon>Flavobacteriaceae</taxon>
        <taxon>Gaetbulibacter</taxon>
    </lineage>
</organism>
<name>A0ABW7MXX5_9FLAO</name>
<evidence type="ECO:0000313" key="2">
    <source>
        <dbReference type="Proteomes" id="UP001610100"/>
    </source>
</evidence>
<comment type="caution">
    <text evidence="1">The sequence shown here is derived from an EMBL/GenBank/DDBJ whole genome shotgun (WGS) entry which is preliminary data.</text>
</comment>
<keyword evidence="2" id="KW-1185">Reference proteome</keyword>